<keyword evidence="3" id="KW-1185">Reference proteome</keyword>
<feature type="region of interest" description="Disordered" evidence="1">
    <location>
        <begin position="391"/>
        <end position="411"/>
    </location>
</feature>
<dbReference type="EMBL" id="CAJJDM010000060">
    <property type="protein sequence ID" value="CAD8078173.1"/>
    <property type="molecule type" value="Genomic_DNA"/>
</dbReference>
<evidence type="ECO:0000313" key="2">
    <source>
        <dbReference type="EMBL" id="CAD8078173.1"/>
    </source>
</evidence>
<dbReference type="Proteomes" id="UP000688137">
    <property type="component" value="Unassembled WGS sequence"/>
</dbReference>
<organism evidence="2 3">
    <name type="scientific">Paramecium primaurelia</name>
    <dbReference type="NCBI Taxonomy" id="5886"/>
    <lineage>
        <taxon>Eukaryota</taxon>
        <taxon>Sar</taxon>
        <taxon>Alveolata</taxon>
        <taxon>Ciliophora</taxon>
        <taxon>Intramacronucleata</taxon>
        <taxon>Oligohymenophorea</taxon>
        <taxon>Peniculida</taxon>
        <taxon>Parameciidae</taxon>
        <taxon>Paramecium</taxon>
    </lineage>
</organism>
<reference evidence="2" key="1">
    <citation type="submission" date="2021-01" db="EMBL/GenBank/DDBJ databases">
        <authorList>
            <consortium name="Genoscope - CEA"/>
            <person name="William W."/>
        </authorList>
    </citation>
    <scope>NUCLEOTIDE SEQUENCE</scope>
</reference>
<evidence type="ECO:0000313" key="3">
    <source>
        <dbReference type="Proteomes" id="UP000688137"/>
    </source>
</evidence>
<protein>
    <submittedName>
        <fullName evidence="2">Uncharacterized protein</fullName>
    </submittedName>
</protein>
<evidence type="ECO:0000256" key="1">
    <source>
        <dbReference type="SAM" id="MobiDB-lite"/>
    </source>
</evidence>
<comment type="caution">
    <text evidence="2">The sequence shown here is derived from an EMBL/GenBank/DDBJ whole genome shotgun (WGS) entry which is preliminary data.</text>
</comment>
<dbReference type="AlphaFoldDB" id="A0A8S1MLQ8"/>
<accession>A0A8S1MLQ8</accession>
<name>A0A8S1MLQ8_PARPR</name>
<proteinExistence type="predicted"/>
<sequence>MSCQKYEFDQQQKIFKICSLKENSIDRLEEYFQAYQKLQNQVSLKLPMGYYFRLAKISSIKKQGMELHITFYYEGLYGNQIEVTFGQQQFSSALPFSKTFPDKQKIDVIGIKQVFQSLIETFHWCANFGMFIDPTIEHLLYKEGETDFYVLIPSFTYIAQFLSDQKTLQIRDLEVFRSKAYQNLTFIFLLRLLEEFFGLIKQQDEDINLYKRIREKYTFPQELSKIDPYLINESCYGADFIYSEDLAKKKMIRYGLKQSQFLYQLNENEILRGKLQKFLDLEQVLLGQANDDTKVSQFPQNAKKEKILHKNGTEDKPENLTLTQNVLNFFSELKSYKPLQGISQDIYTSFLRALTKQENGIKIRRNWKLINTKHELELIIVQKPQEQVQQQVRQKEQQAKSATNSQNQDQSINSEQFEIKWASWINPQNLIFMSITQSGVLTDKDLKKFTIQYKIEMLEDKNCYLIKTCVPEIIFGIDSADDIAYFVNSIQKERMPTNVYVDDTRKLTFYTALVQGKKGNILWEIVKIMDIHQIYFYHSLDFCAKNINPGKQIKDSKYSSFLVELKNLIQDYEYDSKQIYTQILEKQSPGGF</sequence>
<feature type="compositionally biased region" description="Polar residues" evidence="1">
    <location>
        <begin position="399"/>
        <end position="411"/>
    </location>
</feature>
<gene>
    <name evidence="2" type="ORF">PPRIM_AZ9-3.1.T0590201</name>
</gene>
<dbReference type="OMA" id="IQKERMP"/>